<keyword evidence="2" id="KW-1185">Reference proteome</keyword>
<dbReference type="Proteomes" id="UP000078555">
    <property type="component" value="Unassembled WGS sequence"/>
</dbReference>
<protein>
    <submittedName>
        <fullName evidence="1">PIR Superfamily Protein</fullName>
    </submittedName>
</protein>
<accession>A0A1A9ADQ2</accession>
<name>A0A1A9ADQ2_PLAOA</name>
<gene>
    <name evidence="1" type="ORF">POVWA1_066150</name>
</gene>
<evidence type="ECO:0000313" key="2">
    <source>
        <dbReference type="Proteomes" id="UP000078555"/>
    </source>
</evidence>
<evidence type="ECO:0000313" key="1">
    <source>
        <dbReference type="EMBL" id="SBT54263.1"/>
    </source>
</evidence>
<proteinExistence type="predicted"/>
<dbReference type="EMBL" id="FLRD01000486">
    <property type="protein sequence ID" value="SBT54263.1"/>
    <property type="molecule type" value="Genomic_DNA"/>
</dbReference>
<organism evidence="1 2">
    <name type="scientific">Plasmodium ovale wallikeri</name>
    <dbReference type="NCBI Taxonomy" id="864142"/>
    <lineage>
        <taxon>Eukaryota</taxon>
        <taxon>Sar</taxon>
        <taxon>Alveolata</taxon>
        <taxon>Apicomplexa</taxon>
        <taxon>Aconoidasida</taxon>
        <taxon>Haemosporida</taxon>
        <taxon>Plasmodiidae</taxon>
        <taxon>Plasmodium</taxon>
        <taxon>Plasmodium (Plasmodium)</taxon>
    </lineage>
</organism>
<reference evidence="2" key="1">
    <citation type="submission" date="2016-05" db="EMBL/GenBank/DDBJ databases">
        <authorList>
            <person name="Naeem Raeece"/>
        </authorList>
    </citation>
    <scope>NUCLEOTIDE SEQUENCE [LARGE SCALE GENOMIC DNA]</scope>
</reference>
<dbReference type="AlphaFoldDB" id="A0A1A9ADQ2"/>
<sequence>MDLAHPNVSCNANYKNYLDNYVEKYKSVYSNCKIEQKKDKHCDEFYEFFGDKKYGDLSSLSCILEGTLRTIDLLPDRLINNLYNLHNIQYKIMQHN</sequence>